<dbReference type="Gene3D" id="3.40.190.10">
    <property type="entry name" value="Periplasmic binding protein-like II"/>
    <property type="match status" value="1"/>
</dbReference>
<dbReference type="EMBL" id="CP159218">
    <property type="protein sequence ID" value="XCG62516.1"/>
    <property type="molecule type" value="Genomic_DNA"/>
</dbReference>
<organism evidence="2">
    <name type="scientific">Nakamurella sp. A5-74</name>
    <dbReference type="NCBI Taxonomy" id="3158264"/>
    <lineage>
        <taxon>Bacteria</taxon>
        <taxon>Bacillati</taxon>
        <taxon>Actinomycetota</taxon>
        <taxon>Actinomycetes</taxon>
        <taxon>Nakamurellales</taxon>
        <taxon>Nakamurellaceae</taxon>
        <taxon>Nakamurella</taxon>
    </lineage>
</organism>
<dbReference type="PANTHER" id="PTHR43649:SF12">
    <property type="entry name" value="DIACETYLCHITOBIOSE BINDING PROTEIN DASA"/>
    <property type="match status" value="1"/>
</dbReference>
<dbReference type="PANTHER" id="PTHR43649">
    <property type="entry name" value="ARABINOSE-BINDING PROTEIN-RELATED"/>
    <property type="match status" value="1"/>
</dbReference>
<accession>A0AAU8DL77</accession>
<dbReference type="AlphaFoldDB" id="A0AAU8DL77"/>
<evidence type="ECO:0000313" key="2">
    <source>
        <dbReference type="EMBL" id="XCG62516.1"/>
    </source>
</evidence>
<dbReference type="SUPFAM" id="SSF53850">
    <property type="entry name" value="Periplasmic binding protein-like II"/>
    <property type="match status" value="1"/>
</dbReference>
<feature type="signal peptide" evidence="1">
    <location>
        <begin position="1"/>
        <end position="23"/>
    </location>
</feature>
<reference evidence="2" key="1">
    <citation type="submission" date="2024-05" db="EMBL/GenBank/DDBJ databases">
        <authorList>
            <person name="Cai S.Y."/>
            <person name="Jin L.M."/>
            <person name="Li H.R."/>
        </authorList>
    </citation>
    <scope>NUCLEOTIDE SEQUENCE</scope>
    <source>
        <strain evidence="2">A5-74</strain>
    </source>
</reference>
<dbReference type="RefSeq" id="WP_353648131.1">
    <property type="nucleotide sequence ID" value="NZ_CP159218.1"/>
</dbReference>
<dbReference type="Pfam" id="PF01547">
    <property type="entry name" value="SBP_bac_1"/>
    <property type="match status" value="1"/>
</dbReference>
<feature type="chain" id="PRO_5043818014" evidence="1">
    <location>
        <begin position="24"/>
        <end position="446"/>
    </location>
</feature>
<dbReference type="InterPro" id="IPR006059">
    <property type="entry name" value="SBP"/>
</dbReference>
<proteinExistence type="predicted"/>
<name>A0AAU8DL77_9ACTN</name>
<protein>
    <submittedName>
        <fullName evidence="2">Extracellular solute-binding protein</fullName>
    </submittedName>
</protein>
<keyword evidence="1" id="KW-0732">Signal</keyword>
<evidence type="ECO:0000256" key="1">
    <source>
        <dbReference type="SAM" id="SignalP"/>
    </source>
</evidence>
<sequence length="446" mass="46565">MRSPLRHRLRPILGLAAGALVLAACSPGEVVSGSQSAAAPASSVAPSSVDPKSFAGQTLTYVYFTDGPDEKATRTAIAAFESDTGAKVNLQIVPFADLEKSLQARLSGGDSPDVARVADWHPYDDQLVALDPYVGSAFAGEFIEGSAAASKNAAGAMVAVPSDLTMNGPLVNTDAFTKAGVALPTADKPWTWETMVADAKKVQAANKMESAIAIDKSGHRLSTVLSQFGTRMIGPDGKQALDTAKTEKALGLLSGLMQDGTVQKDFWLESGSRYKGANDMFLAGAVPVYISGNWQVAQFNSSAKFGWAAVPNPCEETCGGFPGGKYMVAFQGGKNPALAAHFLQFMNSKEQQAQIDPVAGWLPTRRDLVESGVTYPERGDDMNAFLADVAKTPTEDFATVSSPAFSASATSLVEQMSALAAGEVDVPTAVAALQKEITGNVESAGK</sequence>
<gene>
    <name evidence="2" type="ORF">ABLG96_14835</name>
</gene>
<dbReference type="InterPro" id="IPR050490">
    <property type="entry name" value="Bact_solute-bd_prot1"/>
</dbReference>
<dbReference type="PROSITE" id="PS51257">
    <property type="entry name" value="PROKAR_LIPOPROTEIN"/>
    <property type="match status" value="1"/>
</dbReference>